<evidence type="ECO:0000256" key="1">
    <source>
        <dbReference type="SAM" id="Phobius"/>
    </source>
</evidence>
<sequence length="137" mass="15420">MKIYNRKYFLMGLLLTALGLTMLSVSFSRGFDWVGTTILTLCLIVGIILITRSLSEKMSRKDKINDMDERSRLIALKSAGAAFRWAEVICAVLLAVCLLGHNIIGEVLSVPMAWAFGIMFFTMLFLELAAVLYYERI</sequence>
<evidence type="ECO:0008006" key="4">
    <source>
        <dbReference type="Google" id="ProtNLM"/>
    </source>
</evidence>
<evidence type="ECO:0000313" key="3">
    <source>
        <dbReference type="Proteomes" id="UP001272052"/>
    </source>
</evidence>
<gene>
    <name evidence="2" type="ORF">MmiAt1_16900</name>
</gene>
<evidence type="ECO:0000313" key="2">
    <source>
        <dbReference type="EMBL" id="MDV0446078.1"/>
    </source>
</evidence>
<proteinExistence type="predicted"/>
<reference evidence="2 3" key="1">
    <citation type="submission" date="2023-06" db="EMBL/GenBank/DDBJ databases">
        <title>Genome sequence of Methanimicrococcus sp. At1.</title>
        <authorList>
            <person name="Protasov E."/>
            <person name="Platt K."/>
            <person name="Poehlein A."/>
            <person name="Daniel R."/>
            <person name="Brune A."/>
        </authorList>
    </citation>
    <scope>NUCLEOTIDE SEQUENCE [LARGE SCALE GENOMIC DNA]</scope>
    <source>
        <strain evidence="2 3">At1</strain>
    </source>
</reference>
<keyword evidence="1" id="KW-0472">Membrane</keyword>
<keyword evidence="3" id="KW-1185">Reference proteome</keyword>
<keyword evidence="1" id="KW-0812">Transmembrane</keyword>
<keyword evidence="1" id="KW-1133">Transmembrane helix</keyword>
<dbReference type="EMBL" id="JAWDKC010000032">
    <property type="protein sequence ID" value="MDV0446078.1"/>
    <property type="molecule type" value="Genomic_DNA"/>
</dbReference>
<dbReference type="Proteomes" id="UP001272052">
    <property type="component" value="Unassembled WGS sequence"/>
</dbReference>
<feature type="transmembrane region" description="Helical" evidence="1">
    <location>
        <begin position="7"/>
        <end position="27"/>
    </location>
</feature>
<feature type="transmembrane region" description="Helical" evidence="1">
    <location>
        <begin position="33"/>
        <end position="54"/>
    </location>
</feature>
<dbReference type="Pfam" id="PF09946">
    <property type="entry name" value="DUF2178"/>
    <property type="match status" value="1"/>
</dbReference>
<accession>A0ABU3VRQ3</accession>
<feature type="transmembrane region" description="Helical" evidence="1">
    <location>
        <begin position="74"/>
        <end position="101"/>
    </location>
</feature>
<feature type="transmembrane region" description="Helical" evidence="1">
    <location>
        <begin position="113"/>
        <end position="134"/>
    </location>
</feature>
<comment type="caution">
    <text evidence="2">The sequence shown here is derived from an EMBL/GenBank/DDBJ whole genome shotgun (WGS) entry which is preliminary data.</text>
</comment>
<dbReference type="InterPro" id="IPR019235">
    <property type="entry name" value="DUF2178_TM"/>
</dbReference>
<organism evidence="2 3">
    <name type="scientific">Methanimicrococcus hacksteinii</name>
    <dbReference type="NCBI Taxonomy" id="3028293"/>
    <lineage>
        <taxon>Archaea</taxon>
        <taxon>Methanobacteriati</taxon>
        <taxon>Methanobacteriota</taxon>
        <taxon>Stenosarchaea group</taxon>
        <taxon>Methanomicrobia</taxon>
        <taxon>Methanosarcinales</taxon>
        <taxon>Methanosarcinaceae</taxon>
        <taxon>Methanimicrococcus</taxon>
    </lineage>
</organism>
<protein>
    <recommendedName>
        <fullName evidence="4">DUF2178 domain-containing protein</fullName>
    </recommendedName>
</protein>
<name>A0ABU3VRQ3_9EURY</name>